<evidence type="ECO:0000313" key="3">
    <source>
        <dbReference type="Proteomes" id="UP000184518"/>
    </source>
</evidence>
<sequence>MKNTLLLTTAALFLFAAEGMAQVGVNTANPKTSMDVSAKRDAGGAITDNTQVLGLQAPRVTLAELTSNTATYGPDQTGAFIYITDVSAGTATGQRVNIDEAGYYSFDGSVWQKVLYKNVYNADGSLVGPGGSRTLTLNGKEFNITGPNQRSSWRTDGVLYQENRQGAGGSGAIVVSGGNSSNLFLQQFYNGDAQVQATSNSTALNLSTHGTTASAPVTISTSVGGGALSTEKMRVTGEGNVGISTITPQVTLDVAGTPAATSVLDGIRAPRLTGDQLRAKVYTINQLAAIVYVTSGDSAPAGQTINVTTAGYYYFDGAAWQRMKIGDLNIYNSNGSLTSARTLTQAGFSLTFTNAQSTIFSNTAGVGIRQDSGTGTRASMALSNGGAVQMWLWSDTNAAAQVLGTGNSTSLLIGTTTTQAATPIIFQTSTGGGLVGTEKMRLLSNGNLGIGTAFASEKLDVDGNTRLRGLPLNGATNAIYTQSNGTASATQNQTFTATRTVVADANGVLGYVTGVASVQATSTDATRYLGGTIYARFNSSDSGTLVNAKVIGGATGTSYTVGSLSATSSKGGINSVIGNGYTISNPSAGIFDIRFDTALTEIYGISVNIVDAYGPGPSALTNPNPATPGAALFTNDNTQVSFISNTIIRIKTGNSNGDLSNRSFTFLVTGK</sequence>
<proteinExistence type="predicted"/>
<feature type="chain" id="PRO_5012251450" evidence="1">
    <location>
        <begin position="22"/>
        <end position="671"/>
    </location>
</feature>
<dbReference type="RefSeq" id="WP_072954671.1">
    <property type="nucleotide sequence ID" value="NZ_FQUT01000003.1"/>
</dbReference>
<accession>A0A1M4ZBJ0</accession>
<dbReference type="EMBL" id="FQUT01000003">
    <property type="protein sequence ID" value="SHF15384.1"/>
    <property type="molecule type" value="Genomic_DNA"/>
</dbReference>
<evidence type="ECO:0000256" key="1">
    <source>
        <dbReference type="SAM" id="SignalP"/>
    </source>
</evidence>
<dbReference type="AlphaFoldDB" id="A0A1M4ZBJ0"/>
<keyword evidence="1" id="KW-0732">Signal</keyword>
<name>A0A1M4ZBJ0_9FLAO</name>
<organism evidence="2 3">
    <name type="scientific">Chryseobacterium arachidis</name>
    <dbReference type="NCBI Taxonomy" id="1416778"/>
    <lineage>
        <taxon>Bacteria</taxon>
        <taxon>Pseudomonadati</taxon>
        <taxon>Bacteroidota</taxon>
        <taxon>Flavobacteriia</taxon>
        <taxon>Flavobacteriales</taxon>
        <taxon>Weeksellaceae</taxon>
        <taxon>Chryseobacterium group</taxon>
        <taxon>Chryseobacterium</taxon>
    </lineage>
</organism>
<gene>
    <name evidence="2" type="ORF">SAMN05443633_103114</name>
</gene>
<reference evidence="3" key="1">
    <citation type="submission" date="2016-11" db="EMBL/GenBank/DDBJ databases">
        <authorList>
            <person name="Varghese N."/>
            <person name="Submissions S."/>
        </authorList>
    </citation>
    <scope>NUCLEOTIDE SEQUENCE [LARGE SCALE GENOMIC DNA]</scope>
    <source>
        <strain evidence="3">DSM 27619</strain>
    </source>
</reference>
<evidence type="ECO:0000313" key="2">
    <source>
        <dbReference type="EMBL" id="SHF15384.1"/>
    </source>
</evidence>
<dbReference type="OrthoDB" id="1264562at2"/>
<dbReference type="STRING" id="1416778.SAMN05443633_103114"/>
<dbReference type="Proteomes" id="UP000184518">
    <property type="component" value="Unassembled WGS sequence"/>
</dbReference>
<feature type="signal peptide" evidence="1">
    <location>
        <begin position="1"/>
        <end position="21"/>
    </location>
</feature>
<keyword evidence="3" id="KW-1185">Reference proteome</keyword>
<protein>
    <submittedName>
        <fullName evidence="2">Uncharacterized protein</fullName>
    </submittedName>
</protein>